<comment type="caution">
    <text evidence="2">The sequence shown here is derived from an EMBL/GenBank/DDBJ whole genome shotgun (WGS) entry which is preliminary data.</text>
</comment>
<dbReference type="InterPro" id="IPR029058">
    <property type="entry name" value="AB_hydrolase_fold"/>
</dbReference>
<protein>
    <submittedName>
        <fullName evidence="2">Acetyl esterase/lipase</fullName>
    </submittedName>
</protein>
<dbReference type="InterPro" id="IPR013094">
    <property type="entry name" value="AB_hydrolase_3"/>
</dbReference>
<proteinExistence type="predicted"/>
<evidence type="ECO:0000313" key="3">
    <source>
        <dbReference type="Proteomes" id="UP001250791"/>
    </source>
</evidence>
<feature type="domain" description="Alpha/beta hydrolase fold-3" evidence="1">
    <location>
        <begin position="62"/>
        <end position="107"/>
    </location>
</feature>
<organism evidence="2 3">
    <name type="scientific">Rhizobium miluonense</name>
    <dbReference type="NCBI Taxonomy" id="411945"/>
    <lineage>
        <taxon>Bacteria</taxon>
        <taxon>Pseudomonadati</taxon>
        <taxon>Pseudomonadota</taxon>
        <taxon>Alphaproteobacteria</taxon>
        <taxon>Hyphomicrobiales</taxon>
        <taxon>Rhizobiaceae</taxon>
        <taxon>Rhizobium/Agrobacterium group</taxon>
        <taxon>Rhizobium</taxon>
    </lineage>
</organism>
<keyword evidence="3" id="KW-1185">Reference proteome</keyword>
<sequence length="132" mass="15146">MIEAYRVECLQSELFLPGAGLSHGRQGRSVRSCRSPAEELRVRETLQQANWLSQHRRRTWSPLEFPPTFLQTGTRDLLLSNTVRMHRALRKAGVETELHVFEAMPHGGFMGGTPEDEELESEIRRFVGANWD</sequence>
<dbReference type="Pfam" id="PF07859">
    <property type="entry name" value="Abhydrolase_3"/>
    <property type="match status" value="1"/>
</dbReference>
<gene>
    <name evidence="2" type="ORF">J2W52_005413</name>
</gene>
<dbReference type="EMBL" id="JAVDUP010000010">
    <property type="protein sequence ID" value="MDR6903780.1"/>
    <property type="molecule type" value="Genomic_DNA"/>
</dbReference>
<evidence type="ECO:0000313" key="2">
    <source>
        <dbReference type="EMBL" id="MDR6903780.1"/>
    </source>
</evidence>
<name>A0ABU1SXW4_9HYPH</name>
<dbReference type="SUPFAM" id="SSF53474">
    <property type="entry name" value="alpha/beta-Hydrolases"/>
    <property type="match status" value="1"/>
</dbReference>
<accession>A0ABU1SXW4</accession>
<evidence type="ECO:0000259" key="1">
    <source>
        <dbReference type="Pfam" id="PF07859"/>
    </source>
</evidence>
<reference evidence="2 3" key="1">
    <citation type="submission" date="2023-07" db="EMBL/GenBank/DDBJ databases">
        <title>Sorghum-associated microbial communities from plants grown in Nebraska, USA.</title>
        <authorList>
            <person name="Schachtman D."/>
        </authorList>
    </citation>
    <scope>NUCLEOTIDE SEQUENCE [LARGE SCALE GENOMIC DNA]</scope>
    <source>
        <strain evidence="2 3">3199</strain>
    </source>
</reference>
<dbReference type="Proteomes" id="UP001250791">
    <property type="component" value="Unassembled WGS sequence"/>
</dbReference>
<dbReference type="Gene3D" id="3.40.50.1820">
    <property type="entry name" value="alpha/beta hydrolase"/>
    <property type="match status" value="1"/>
</dbReference>